<dbReference type="Pfam" id="PF00188">
    <property type="entry name" value="CAP"/>
    <property type="match status" value="1"/>
</dbReference>
<dbReference type="Proteomes" id="UP000294321">
    <property type="component" value="Chromosome"/>
</dbReference>
<organism evidence="2 3">
    <name type="scientific">Acetilactobacillus jinshanensis</name>
    <dbReference type="NCBI Taxonomy" id="1720083"/>
    <lineage>
        <taxon>Bacteria</taxon>
        <taxon>Bacillati</taxon>
        <taxon>Bacillota</taxon>
        <taxon>Bacilli</taxon>
        <taxon>Lactobacillales</taxon>
        <taxon>Lactobacillaceae</taxon>
        <taxon>Acetilactobacillus</taxon>
    </lineage>
</organism>
<name>A0A4V1ALN5_9LACO</name>
<dbReference type="PANTHER" id="PTHR31157:SF1">
    <property type="entry name" value="SCP DOMAIN-CONTAINING PROTEIN"/>
    <property type="match status" value="1"/>
</dbReference>
<dbReference type="CDD" id="cd05379">
    <property type="entry name" value="CAP_bacterial"/>
    <property type="match status" value="1"/>
</dbReference>
<proteinExistence type="predicted"/>
<dbReference type="AlphaFoldDB" id="A0A4V1ALN5"/>
<protein>
    <submittedName>
        <fullName evidence="2">CAP domain-containing protein</fullName>
    </submittedName>
</protein>
<dbReference type="SUPFAM" id="SSF55797">
    <property type="entry name" value="PR-1-like"/>
    <property type="match status" value="1"/>
</dbReference>
<dbReference type="RefSeq" id="WP_133441780.1">
    <property type="nucleotide sequence ID" value="NZ_CP034726.1"/>
</dbReference>
<dbReference type="InterPro" id="IPR014044">
    <property type="entry name" value="CAP_dom"/>
</dbReference>
<sequence>MRFSPKSIVKLLIICFVTIGMVGTVTNNIHAKRYHYHTYRYVKHPRYHRGRRHKRRYRHDKAVYLKRHKRKHYHRNRRLKRYKRRTRAILRQKRYRENLHEQNSSVEFHEPDSSMGDVTQMEYETIKMINIDRAAYNLPPLRRTKGLTQLARKRADQLVELNYLTHKDPQGRNYYEVDAKRMGIHLGAYSGENIAGAGLGPILMDSNPHIYNNDNGIQMANMDEDEMFSHDGDSHWGHRDNILNSHYTKIGVGAELKEGTNNYYLVENFSS</sequence>
<dbReference type="OrthoDB" id="2329850at2"/>
<evidence type="ECO:0000259" key="1">
    <source>
        <dbReference type="Pfam" id="PF00188"/>
    </source>
</evidence>
<evidence type="ECO:0000313" key="3">
    <source>
        <dbReference type="Proteomes" id="UP000294321"/>
    </source>
</evidence>
<dbReference type="Gene3D" id="3.40.33.10">
    <property type="entry name" value="CAP"/>
    <property type="match status" value="1"/>
</dbReference>
<reference evidence="3" key="1">
    <citation type="submission" date="2018-12" db="EMBL/GenBank/DDBJ databases">
        <title>A new species of lactobacillus.</title>
        <authorList>
            <person name="Jian Y."/>
            <person name="Xin L."/>
            <person name="Hong Z.J."/>
            <person name="Ming L.Z."/>
            <person name="Hong X.Z."/>
        </authorList>
    </citation>
    <scope>NUCLEOTIDE SEQUENCE [LARGE SCALE GENOMIC DNA]</scope>
    <source>
        <strain evidence="3">HSLZ-75</strain>
    </source>
</reference>
<evidence type="ECO:0000313" key="2">
    <source>
        <dbReference type="EMBL" id="QBP18219.1"/>
    </source>
</evidence>
<keyword evidence="3" id="KW-1185">Reference proteome</keyword>
<dbReference type="KEGG" id="lji:ELX58_03505"/>
<dbReference type="InterPro" id="IPR035940">
    <property type="entry name" value="CAP_sf"/>
</dbReference>
<gene>
    <name evidence="2" type="ORF">ELX58_03505</name>
</gene>
<feature type="domain" description="SCP" evidence="1">
    <location>
        <begin position="128"/>
        <end position="269"/>
    </location>
</feature>
<dbReference type="PANTHER" id="PTHR31157">
    <property type="entry name" value="SCP DOMAIN-CONTAINING PROTEIN"/>
    <property type="match status" value="1"/>
</dbReference>
<accession>A0A4V1ALN5</accession>
<dbReference type="EMBL" id="CP034726">
    <property type="protein sequence ID" value="QBP18219.1"/>
    <property type="molecule type" value="Genomic_DNA"/>
</dbReference>